<proteinExistence type="inferred from homology"/>
<dbReference type="EC" id="2.5.1.21" evidence="3"/>
<dbReference type="InterPro" id="IPR002060">
    <property type="entry name" value="Squ/phyt_synthse"/>
</dbReference>
<dbReference type="InterPro" id="IPR006449">
    <property type="entry name" value="Squal_synth-like"/>
</dbReference>
<dbReference type="SFLD" id="SFLDG01018">
    <property type="entry name" value="Squalene/Phytoene_Synthase_Lik"/>
    <property type="match status" value="1"/>
</dbReference>
<evidence type="ECO:0000256" key="2">
    <source>
        <dbReference type="ARBA" id="ARBA00006251"/>
    </source>
</evidence>
<protein>
    <recommendedName>
        <fullName evidence="3">squalene synthase</fullName>
        <ecNumber evidence="3">2.5.1.21</ecNumber>
    </recommendedName>
</protein>
<dbReference type="GO" id="GO:0045338">
    <property type="term" value="P:farnesyl diphosphate metabolic process"/>
    <property type="evidence" value="ECO:0007669"/>
    <property type="project" value="InterPro"/>
</dbReference>
<accession>A0AAD7VJX5</accession>
<dbReference type="GO" id="GO:0008610">
    <property type="term" value="P:lipid biosynthetic process"/>
    <property type="evidence" value="ECO:0007669"/>
    <property type="project" value="InterPro"/>
</dbReference>
<evidence type="ECO:0000256" key="4">
    <source>
        <dbReference type="ARBA" id="ARBA00022679"/>
    </source>
</evidence>
<name>A0AAD7VJX5_QUISA</name>
<evidence type="ECO:0000313" key="6">
    <source>
        <dbReference type="EMBL" id="KAJ7978517.1"/>
    </source>
</evidence>
<keyword evidence="5" id="KW-1133">Transmembrane helix</keyword>
<evidence type="ECO:0000313" key="7">
    <source>
        <dbReference type="Proteomes" id="UP001163823"/>
    </source>
</evidence>
<dbReference type="GO" id="GO:0051996">
    <property type="term" value="F:squalene synthase [NAD(P)H] activity"/>
    <property type="evidence" value="ECO:0007669"/>
    <property type="project" value="UniProtKB-EC"/>
</dbReference>
<dbReference type="AlphaFoldDB" id="A0AAD7VJX5"/>
<keyword evidence="5" id="KW-0812">Transmembrane</keyword>
<dbReference type="InterPro" id="IPR008949">
    <property type="entry name" value="Isoprenoid_synthase_dom_sf"/>
</dbReference>
<dbReference type="Proteomes" id="UP001163823">
    <property type="component" value="Chromosome 2"/>
</dbReference>
<dbReference type="InterPro" id="IPR019845">
    <property type="entry name" value="Squalene/phytoene_synthase_CS"/>
</dbReference>
<dbReference type="GO" id="GO:0005789">
    <property type="term" value="C:endoplasmic reticulum membrane"/>
    <property type="evidence" value="ECO:0007669"/>
    <property type="project" value="TreeGrafter"/>
</dbReference>
<dbReference type="NCBIfam" id="TIGR01559">
    <property type="entry name" value="squal_synth"/>
    <property type="match status" value="1"/>
</dbReference>
<organism evidence="6 7">
    <name type="scientific">Quillaja saponaria</name>
    <name type="common">Soap bark tree</name>
    <dbReference type="NCBI Taxonomy" id="32244"/>
    <lineage>
        <taxon>Eukaryota</taxon>
        <taxon>Viridiplantae</taxon>
        <taxon>Streptophyta</taxon>
        <taxon>Embryophyta</taxon>
        <taxon>Tracheophyta</taxon>
        <taxon>Spermatophyta</taxon>
        <taxon>Magnoliopsida</taxon>
        <taxon>eudicotyledons</taxon>
        <taxon>Gunneridae</taxon>
        <taxon>Pentapetalae</taxon>
        <taxon>rosids</taxon>
        <taxon>fabids</taxon>
        <taxon>Fabales</taxon>
        <taxon>Quillajaceae</taxon>
        <taxon>Quillaja</taxon>
    </lineage>
</organism>
<comment type="cofactor">
    <cofactor evidence="1">
        <name>Mg(2+)</name>
        <dbReference type="ChEBI" id="CHEBI:18420"/>
    </cofactor>
</comment>
<reference evidence="6" key="1">
    <citation type="journal article" date="2023" name="Science">
        <title>Elucidation of the pathway for biosynthesis of saponin adjuvants from the soapbark tree.</title>
        <authorList>
            <person name="Reed J."/>
            <person name="Orme A."/>
            <person name="El-Demerdash A."/>
            <person name="Owen C."/>
            <person name="Martin L.B.B."/>
            <person name="Misra R.C."/>
            <person name="Kikuchi S."/>
            <person name="Rejzek M."/>
            <person name="Martin A.C."/>
            <person name="Harkess A."/>
            <person name="Leebens-Mack J."/>
            <person name="Louveau T."/>
            <person name="Stephenson M.J."/>
            <person name="Osbourn A."/>
        </authorList>
    </citation>
    <scope>NUCLEOTIDE SEQUENCE</scope>
    <source>
        <strain evidence="6">S10</strain>
    </source>
</reference>
<dbReference type="PANTHER" id="PTHR11626">
    <property type="entry name" value="FARNESYL-DIPHOSPHATE FARNESYLTRANSFERASE"/>
    <property type="match status" value="1"/>
</dbReference>
<evidence type="ECO:0000256" key="5">
    <source>
        <dbReference type="SAM" id="Phobius"/>
    </source>
</evidence>
<dbReference type="KEGG" id="qsa:O6P43_002032"/>
<sequence>MHLVKKLIKMAAMADILKHPEDIYPLLKLKMVLRNAEKQIPNQPHWYFCYKMLQKVARGFFITIQQLDTELRNSILIFYLVLRALDTVEDDTSLPSDTRVPIFKAFYQHIYDPEWKFSCGTGDCKVLMDQFYLVKTGLLELKTSHQEVIKDVTKRMGAGMAKFICKEVETIDDLNEYVHYVAGLVVIGLSKLFRASGLEDLTPDPIASSVGLLLQNANIIRDYLEDINEIPKPRMFWPTHIWINYVDKLEDLKYEENSVKALHCLNEMVTNALVHLENCLKGLSSFRDPAIFRFYATPQVMAIGTLALCYNNIEVYRGAPKLRPGLIAQVLHQTRTMSDVYGAFFEFTSVMKAKVGKNDPNASLTLSRLEAIQKICRDSGLMNNRKFYIVRSDQGFCNSALGVIISIALCTIFAYILAIN</sequence>
<dbReference type="FunFam" id="1.10.600.10:FF:000012">
    <property type="entry name" value="Squalene synthase 1"/>
    <property type="match status" value="1"/>
</dbReference>
<comment type="caution">
    <text evidence="6">The sequence shown here is derived from an EMBL/GenBank/DDBJ whole genome shotgun (WGS) entry which is preliminary data.</text>
</comment>
<dbReference type="PROSITE" id="PS01045">
    <property type="entry name" value="SQUALEN_PHYTOEN_SYN_2"/>
    <property type="match status" value="1"/>
</dbReference>
<dbReference type="SUPFAM" id="SSF48576">
    <property type="entry name" value="Terpenoid synthases"/>
    <property type="match status" value="1"/>
</dbReference>
<keyword evidence="5" id="KW-0472">Membrane</keyword>
<dbReference type="EMBL" id="JARAOO010000002">
    <property type="protein sequence ID" value="KAJ7978517.1"/>
    <property type="molecule type" value="Genomic_DNA"/>
</dbReference>
<comment type="similarity">
    <text evidence="2">Belongs to the phytoene/squalene synthase family.</text>
</comment>
<dbReference type="SFLD" id="SFLDS00005">
    <property type="entry name" value="Isoprenoid_Synthase_Type_I"/>
    <property type="match status" value="1"/>
</dbReference>
<evidence type="ECO:0000256" key="3">
    <source>
        <dbReference type="ARBA" id="ARBA00012373"/>
    </source>
</evidence>
<dbReference type="InterPro" id="IPR033904">
    <property type="entry name" value="Trans_IPPS_HH"/>
</dbReference>
<dbReference type="CDD" id="cd00683">
    <property type="entry name" value="Trans_IPPS_HH"/>
    <property type="match status" value="1"/>
</dbReference>
<evidence type="ECO:0000256" key="1">
    <source>
        <dbReference type="ARBA" id="ARBA00001946"/>
    </source>
</evidence>
<dbReference type="PANTHER" id="PTHR11626:SF2">
    <property type="entry name" value="SQUALENE SYNTHASE"/>
    <property type="match status" value="1"/>
</dbReference>
<dbReference type="Pfam" id="PF00494">
    <property type="entry name" value="SQS_PSY"/>
    <property type="match status" value="1"/>
</dbReference>
<dbReference type="Gene3D" id="1.10.600.10">
    <property type="entry name" value="Farnesyl Diphosphate Synthase"/>
    <property type="match status" value="1"/>
</dbReference>
<dbReference type="InterPro" id="IPR044844">
    <property type="entry name" value="Trans_IPPS_euk-type"/>
</dbReference>
<keyword evidence="4" id="KW-0808">Transferase</keyword>
<feature type="transmembrane region" description="Helical" evidence="5">
    <location>
        <begin position="395"/>
        <end position="418"/>
    </location>
</feature>
<gene>
    <name evidence="6" type="ORF">O6P43_002032</name>
</gene>
<keyword evidence="7" id="KW-1185">Reference proteome</keyword>